<dbReference type="SUPFAM" id="SSF46689">
    <property type="entry name" value="Homeodomain-like"/>
    <property type="match status" value="1"/>
</dbReference>
<organism evidence="4 5">
    <name type="scientific">Castellaniella hirudinis</name>
    <dbReference type="NCBI Taxonomy" id="1144617"/>
    <lineage>
        <taxon>Bacteria</taxon>
        <taxon>Pseudomonadati</taxon>
        <taxon>Pseudomonadota</taxon>
        <taxon>Betaproteobacteria</taxon>
        <taxon>Burkholderiales</taxon>
        <taxon>Alcaligenaceae</taxon>
        <taxon>Castellaniella</taxon>
    </lineage>
</organism>
<evidence type="ECO:0000256" key="1">
    <source>
        <dbReference type="ARBA" id="ARBA00023125"/>
    </source>
</evidence>
<evidence type="ECO:0000313" key="4">
    <source>
        <dbReference type="EMBL" id="MFC4297970.1"/>
    </source>
</evidence>
<dbReference type="PRINTS" id="PR00455">
    <property type="entry name" value="HTHTETR"/>
</dbReference>
<dbReference type="Gene3D" id="1.10.357.10">
    <property type="entry name" value="Tetracycline Repressor, domain 2"/>
    <property type="match status" value="1"/>
</dbReference>
<proteinExistence type="predicted"/>
<comment type="caution">
    <text evidence="4">The sequence shown here is derived from an EMBL/GenBank/DDBJ whole genome shotgun (WGS) entry which is preliminary data.</text>
</comment>
<sequence length="188" mass="20261">MTKADRRQQLLDTAMEIVRDHGTDALTLGALAESAGVSKPVAYEHFGTRAGLLTAMYRQIDAKQVRVLLDALAQSPKRLADIARIVGNAYMNCYVTVGPEWHALSAALKGDDQMETVQQELVDGYVAIYQEALAPFTRLPDDTLRLRCIGIYGAGEAIARDMIRGRTSLGTAASNLTALIISAVGEPA</sequence>
<dbReference type="RefSeq" id="WP_376812532.1">
    <property type="nucleotide sequence ID" value="NZ_JBHSDY010000004.1"/>
</dbReference>
<evidence type="ECO:0000256" key="2">
    <source>
        <dbReference type="PROSITE-ProRule" id="PRU00335"/>
    </source>
</evidence>
<dbReference type="Proteomes" id="UP001595756">
    <property type="component" value="Unassembled WGS sequence"/>
</dbReference>
<dbReference type="EMBL" id="JBHSDY010000004">
    <property type="protein sequence ID" value="MFC4297970.1"/>
    <property type="molecule type" value="Genomic_DNA"/>
</dbReference>
<dbReference type="PROSITE" id="PS50977">
    <property type="entry name" value="HTH_TETR_2"/>
    <property type="match status" value="1"/>
</dbReference>
<dbReference type="PANTHER" id="PTHR30055">
    <property type="entry name" value="HTH-TYPE TRANSCRIPTIONAL REGULATOR RUTR"/>
    <property type="match status" value="1"/>
</dbReference>
<keyword evidence="1 2" id="KW-0238">DNA-binding</keyword>
<dbReference type="Pfam" id="PF00440">
    <property type="entry name" value="TetR_N"/>
    <property type="match status" value="1"/>
</dbReference>
<gene>
    <name evidence="4" type="ORF">ACFO0J_07935</name>
</gene>
<dbReference type="InterPro" id="IPR001647">
    <property type="entry name" value="HTH_TetR"/>
</dbReference>
<feature type="DNA-binding region" description="H-T-H motif" evidence="2">
    <location>
        <begin position="27"/>
        <end position="46"/>
    </location>
</feature>
<dbReference type="InterPro" id="IPR050109">
    <property type="entry name" value="HTH-type_TetR-like_transc_reg"/>
</dbReference>
<evidence type="ECO:0000259" key="3">
    <source>
        <dbReference type="PROSITE" id="PS50977"/>
    </source>
</evidence>
<reference evidence="5" key="1">
    <citation type="journal article" date="2019" name="Int. J. Syst. Evol. Microbiol.">
        <title>The Global Catalogue of Microorganisms (GCM) 10K type strain sequencing project: providing services to taxonomists for standard genome sequencing and annotation.</title>
        <authorList>
            <consortium name="The Broad Institute Genomics Platform"/>
            <consortium name="The Broad Institute Genome Sequencing Center for Infectious Disease"/>
            <person name="Wu L."/>
            <person name="Ma J."/>
        </authorList>
    </citation>
    <scope>NUCLEOTIDE SEQUENCE [LARGE SCALE GENOMIC DNA]</scope>
    <source>
        <strain evidence="5">CGMCC 1.19029</strain>
    </source>
</reference>
<evidence type="ECO:0000313" key="5">
    <source>
        <dbReference type="Proteomes" id="UP001595756"/>
    </source>
</evidence>
<feature type="domain" description="HTH tetR-type" evidence="3">
    <location>
        <begin position="4"/>
        <end position="64"/>
    </location>
</feature>
<keyword evidence="5" id="KW-1185">Reference proteome</keyword>
<protein>
    <submittedName>
        <fullName evidence="4">TetR/AcrR family transcriptional regulator</fullName>
    </submittedName>
</protein>
<dbReference type="InterPro" id="IPR009057">
    <property type="entry name" value="Homeodomain-like_sf"/>
</dbReference>
<name>A0ABV8RYW3_9BURK</name>
<dbReference type="PANTHER" id="PTHR30055:SF223">
    <property type="entry name" value="HTH-TYPE TRANSCRIPTIONAL REGULATOR UIDR"/>
    <property type="match status" value="1"/>
</dbReference>
<accession>A0ABV8RYW3</accession>